<name>A0AB39L485_9MICC</name>
<dbReference type="GO" id="GO:0061542">
    <property type="term" value="F:3-demethylubiquinol 3-O-methyltransferase activity"/>
    <property type="evidence" value="ECO:0007669"/>
    <property type="project" value="UniProtKB-EC"/>
</dbReference>
<dbReference type="KEGG" id="spue:AB5L97_18670"/>
<reference evidence="2" key="1">
    <citation type="submission" date="2024-07" db="EMBL/GenBank/DDBJ databases">
        <authorList>
            <person name="fu j."/>
        </authorList>
    </citation>
    <scope>NUCLEOTIDE SEQUENCE</scope>
    <source>
        <strain evidence="2">P10A9</strain>
    </source>
</reference>
<dbReference type="GO" id="GO:0032259">
    <property type="term" value="P:methylation"/>
    <property type="evidence" value="ECO:0007669"/>
    <property type="project" value="UniProtKB-KW"/>
</dbReference>
<dbReference type="InterPro" id="IPR029063">
    <property type="entry name" value="SAM-dependent_MTases_sf"/>
</dbReference>
<dbReference type="AlphaFoldDB" id="A0AB39L485"/>
<dbReference type="EC" id="2.1.1.222" evidence="2"/>
<dbReference type="Gene3D" id="3.40.50.150">
    <property type="entry name" value="Vaccinia Virus protein VP39"/>
    <property type="match status" value="1"/>
</dbReference>
<proteinExistence type="predicted"/>
<dbReference type="InterPro" id="IPR041698">
    <property type="entry name" value="Methyltransf_25"/>
</dbReference>
<dbReference type="CDD" id="cd02440">
    <property type="entry name" value="AdoMet_MTases"/>
    <property type="match status" value="1"/>
</dbReference>
<evidence type="ECO:0000259" key="1">
    <source>
        <dbReference type="Pfam" id="PF13649"/>
    </source>
</evidence>
<keyword evidence="2" id="KW-0808">Transferase</keyword>
<accession>A0AB39L485</accession>
<dbReference type="GO" id="GO:0102208">
    <property type="term" value="F:2-polyprenyl-6-hydroxyphenol methylase activity"/>
    <property type="evidence" value="ECO:0007669"/>
    <property type="project" value="UniProtKB-EC"/>
</dbReference>
<sequence>MTADAIAAASLLPAGTAVLGPEPASLGLEDRMEATVTGATKPAWHRPFRPGSFFGRGGGDPYARALRRRRGILDLIDVDADPRAEPLARYDAGAWFRATPGERALLGALTGPVLDIGCGPGRFVAAARRAGIDAVGIDVEERAVRLARRGGEAVLGSVFHPCAEITATGRAGAGWGGVLLMDGNIGIGGDPAALLARVREITAPGASAWVEAATGRWTDRSFAARLRDARGHLSDEFPWAVLGPAALAAMAADTGWEPVTERSVNGRPVCLLRRR</sequence>
<organism evidence="2">
    <name type="scientific">Sinomonas puerhi</name>
    <dbReference type="NCBI Taxonomy" id="3238584"/>
    <lineage>
        <taxon>Bacteria</taxon>
        <taxon>Bacillati</taxon>
        <taxon>Actinomycetota</taxon>
        <taxon>Actinomycetes</taxon>
        <taxon>Micrococcales</taxon>
        <taxon>Micrococcaceae</taxon>
        <taxon>Sinomonas</taxon>
    </lineage>
</organism>
<dbReference type="Pfam" id="PF13649">
    <property type="entry name" value="Methyltransf_25"/>
    <property type="match status" value="1"/>
</dbReference>
<dbReference type="SUPFAM" id="SSF53335">
    <property type="entry name" value="S-adenosyl-L-methionine-dependent methyltransferases"/>
    <property type="match status" value="1"/>
</dbReference>
<gene>
    <name evidence="2" type="ORF">AB5L97_18670</name>
</gene>
<feature type="domain" description="Methyltransferase" evidence="1">
    <location>
        <begin position="113"/>
        <end position="180"/>
    </location>
</feature>
<protein>
    <submittedName>
        <fullName evidence="2">Class I SAM-dependent methyltransferase</fullName>
        <ecNumber evidence="2">2.1.1.222</ecNumber>
        <ecNumber evidence="2">2.1.1.64</ecNumber>
    </submittedName>
</protein>
<dbReference type="RefSeq" id="WP_369045819.1">
    <property type="nucleotide sequence ID" value="NZ_CP163302.1"/>
</dbReference>
<dbReference type="EMBL" id="CP163302">
    <property type="protein sequence ID" value="XDP45258.1"/>
    <property type="molecule type" value="Genomic_DNA"/>
</dbReference>
<keyword evidence="2" id="KW-0489">Methyltransferase</keyword>
<dbReference type="EC" id="2.1.1.64" evidence="2"/>
<evidence type="ECO:0000313" key="2">
    <source>
        <dbReference type="EMBL" id="XDP45258.1"/>
    </source>
</evidence>